<comment type="caution">
    <text evidence="2">The sequence shown here is derived from an EMBL/GenBank/DDBJ whole genome shotgun (WGS) entry which is preliminary data.</text>
</comment>
<evidence type="ECO:0000313" key="2">
    <source>
        <dbReference type="EMBL" id="GBP49638.1"/>
    </source>
</evidence>
<evidence type="ECO:0000256" key="1">
    <source>
        <dbReference type="SAM" id="MobiDB-lite"/>
    </source>
</evidence>
<feature type="compositionally biased region" description="Polar residues" evidence="1">
    <location>
        <begin position="1"/>
        <end position="15"/>
    </location>
</feature>
<gene>
    <name evidence="2" type="ORF">EVAR_37420_1</name>
</gene>
<keyword evidence="3" id="KW-1185">Reference proteome</keyword>
<feature type="compositionally biased region" description="Basic and acidic residues" evidence="1">
    <location>
        <begin position="16"/>
        <end position="25"/>
    </location>
</feature>
<proteinExistence type="predicted"/>
<protein>
    <submittedName>
        <fullName evidence="2">Uncharacterized protein</fullName>
    </submittedName>
</protein>
<dbReference type="OrthoDB" id="7165807at2759"/>
<organism evidence="2 3">
    <name type="scientific">Eumeta variegata</name>
    <name type="common">Bagworm moth</name>
    <name type="synonym">Eumeta japonica</name>
    <dbReference type="NCBI Taxonomy" id="151549"/>
    <lineage>
        <taxon>Eukaryota</taxon>
        <taxon>Metazoa</taxon>
        <taxon>Ecdysozoa</taxon>
        <taxon>Arthropoda</taxon>
        <taxon>Hexapoda</taxon>
        <taxon>Insecta</taxon>
        <taxon>Pterygota</taxon>
        <taxon>Neoptera</taxon>
        <taxon>Endopterygota</taxon>
        <taxon>Lepidoptera</taxon>
        <taxon>Glossata</taxon>
        <taxon>Ditrysia</taxon>
        <taxon>Tineoidea</taxon>
        <taxon>Psychidae</taxon>
        <taxon>Oiketicinae</taxon>
        <taxon>Eumeta</taxon>
    </lineage>
</organism>
<evidence type="ECO:0000313" key="3">
    <source>
        <dbReference type="Proteomes" id="UP000299102"/>
    </source>
</evidence>
<sequence>MKNSPTHKYENFSSDHQSKDTDKYSLDSQDTASVSGRKIDASQAERLERLSIACSALSLARSAQAERDNESCFFVRAAGFH</sequence>
<name>A0A4C1WE45_EUMVA</name>
<reference evidence="2 3" key="1">
    <citation type="journal article" date="2019" name="Commun. Biol.">
        <title>The bagworm genome reveals a unique fibroin gene that provides high tensile strength.</title>
        <authorList>
            <person name="Kono N."/>
            <person name="Nakamura H."/>
            <person name="Ohtoshi R."/>
            <person name="Tomita M."/>
            <person name="Numata K."/>
            <person name="Arakawa K."/>
        </authorList>
    </citation>
    <scope>NUCLEOTIDE SEQUENCE [LARGE SCALE GENOMIC DNA]</scope>
</reference>
<dbReference type="AlphaFoldDB" id="A0A4C1WE45"/>
<feature type="region of interest" description="Disordered" evidence="1">
    <location>
        <begin position="1"/>
        <end position="39"/>
    </location>
</feature>
<dbReference type="Proteomes" id="UP000299102">
    <property type="component" value="Unassembled WGS sequence"/>
</dbReference>
<accession>A0A4C1WE45</accession>
<dbReference type="EMBL" id="BGZK01000549">
    <property type="protein sequence ID" value="GBP49638.1"/>
    <property type="molecule type" value="Genomic_DNA"/>
</dbReference>